<keyword evidence="1" id="KW-0732">Signal</keyword>
<evidence type="ECO:0000256" key="1">
    <source>
        <dbReference type="SAM" id="SignalP"/>
    </source>
</evidence>
<name>A0A0M3V6V0_9NOSO</name>
<feature type="chain" id="PRO_5005790840" description="PEP-CTERM sorting domain-containing protein" evidence="1">
    <location>
        <begin position="34"/>
        <end position="209"/>
    </location>
</feature>
<dbReference type="EMBL" id="CP012036">
    <property type="protein sequence ID" value="ALF56283.1"/>
    <property type="molecule type" value="Genomic_DNA"/>
</dbReference>
<dbReference type="AlphaFoldDB" id="A0A0M3V6V0"/>
<reference evidence="2 3" key="2">
    <citation type="journal article" date="2016" name="Genome Announc.">
        <title>Draft Genome Sequence of the N2-Fixing Cyanobacterium Nostoc piscinale CENA21, Isolated from the Brazilian Amazon Floodplain.</title>
        <authorList>
            <person name="Leao T."/>
            <person name="Guimaraes P.I."/>
            <person name="de Melo A.G."/>
            <person name="Ramos R.T."/>
            <person name="Leao P.N."/>
            <person name="Silva A."/>
            <person name="Fiore M.F."/>
            <person name="Schneider M.P."/>
        </authorList>
    </citation>
    <scope>NUCLEOTIDE SEQUENCE [LARGE SCALE GENOMIC DNA]</scope>
    <source>
        <strain evidence="2 3">CENA21</strain>
    </source>
</reference>
<evidence type="ECO:0008006" key="4">
    <source>
        <dbReference type="Google" id="ProtNLM"/>
    </source>
</evidence>
<dbReference type="InterPro" id="IPR013424">
    <property type="entry name" value="Ice-binding_C"/>
</dbReference>
<sequence length="209" mass="21468">MLTKSYKKLSQATAGIALGAAMLATVGNAPAQAVTLKTFNISGEFAPQAISGSTGVAVDLQNGSFFGTYTVDIDQLPTATSVSLNDWSIVLKDASNNILRTFSSSLLGHTGQVMQNNLLFSNNIGTSEGEVTESFGLKFPSGFTGLPMAVASSGRFSSVIDINDNLTAGRIGITSGTVVPVPEPVSTAGVAVAGVVGLWVKRKQKAPIA</sequence>
<organism evidence="2 3">
    <name type="scientific">Nostoc piscinale CENA21</name>
    <dbReference type="NCBI Taxonomy" id="224013"/>
    <lineage>
        <taxon>Bacteria</taxon>
        <taxon>Bacillati</taxon>
        <taxon>Cyanobacteriota</taxon>
        <taxon>Cyanophyceae</taxon>
        <taxon>Nostocales</taxon>
        <taxon>Nostocaceae</taxon>
        <taxon>Nostoc</taxon>
    </lineage>
</organism>
<feature type="signal peptide" evidence="1">
    <location>
        <begin position="1"/>
        <end position="33"/>
    </location>
</feature>
<dbReference type="NCBIfam" id="TIGR02595">
    <property type="entry name" value="PEP_CTERM"/>
    <property type="match status" value="1"/>
</dbReference>
<gene>
    <name evidence="2" type="ORF">ACX27_06250</name>
</gene>
<dbReference type="Proteomes" id="UP000062645">
    <property type="component" value="Chromosome"/>
</dbReference>
<reference evidence="3" key="1">
    <citation type="submission" date="2015-07" db="EMBL/GenBank/DDBJ databases">
        <title>Genome Of Nitrogen-Fixing Cyanobacterium Nostoc piscinale CENA21 From Solimoes/Amazon River Floodplain Sediments And Comparative Genomics To Uncover Biosynthetic Natural Products Potential.</title>
        <authorList>
            <person name="Leao T.F."/>
            <person name="Leao P.N."/>
            <person name="Guimaraes P.I."/>
            <person name="de Melo A.G.C."/>
            <person name="Ramos R.T.J."/>
            <person name="Silva A."/>
            <person name="Fiore M.F."/>
            <person name="Schneider M.P.C."/>
        </authorList>
    </citation>
    <scope>NUCLEOTIDE SEQUENCE [LARGE SCALE GENOMIC DNA]</scope>
    <source>
        <strain evidence="3">CENA21</strain>
    </source>
</reference>
<keyword evidence="3" id="KW-1185">Reference proteome</keyword>
<evidence type="ECO:0000313" key="3">
    <source>
        <dbReference type="Proteomes" id="UP000062645"/>
    </source>
</evidence>
<evidence type="ECO:0000313" key="2">
    <source>
        <dbReference type="EMBL" id="ALF56283.1"/>
    </source>
</evidence>
<protein>
    <recommendedName>
        <fullName evidence="4">PEP-CTERM sorting domain-containing protein</fullName>
    </recommendedName>
</protein>
<dbReference type="PATRIC" id="fig|224013.5.peg.1522"/>
<dbReference type="KEGG" id="npz:ACX27_06250"/>
<proteinExistence type="predicted"/>
<accession>A0A0M3V6V0</accession>